<evidence type="ECO:0000313" key="10">
    <source>
        <dbReference type="EMBL" id="ALX48613.1"/>
    </source>
</evidence>
<evidence type="ECO:0000259" key="9">
    <source>
        <dbReference type="Pfam" id="PF20730"/>
    </source>
</evidence>
<dbReference type="Proteomes" id="UP000050331">
    <property type="component" value="Chromosome"/>
</dbReference>
<evidence type="ECO:0000256" key="5">
    <source>
        <dbReference type="ARBA" id="ARBA00022989"/>
    </source>
</evidence>
<dbReference type="STRING" id="1472767.AOX59_08325"/>
<feature type="transmembrane region" description="Helical" evidence="7">
    <location>
        <begin position="6"/>
        <end position="26"/>
    </location>
</feature>
<evidence type="ECO:0000313" key="11">
    <source>
        <dbReference type="Proteomes" id="UP000050331"/>
    </source>
</evidence>
<gene>
    <name evidence="10" type="ORF">AOX59_08325</name>
</gene>
<evidence type="ECO:0000256" key="1">
    <source>
        <dbReference type="ARBA" id="ARBA00004651"/>
    </source>
</evidence>
<evidence type="ECO:0000256" key="3">
    <source>
        <dbReference type="ARBA" id="ARBA00022475"/>
    </source>
</evidence>
<sequence>MNEYLLMLADAIFGFIALFALVKILGKTQISSLTPFDFISAVILGELVGNALYDEEAGIPKIAFLIALWGLLIYITEIITQKFKGSRYLLEGQPSMVIHKGHLVYDVLKQNRLDIDELQHMLRSKDVFSIEEVEYAILEADGEVSVLKKPEYQTPTIADLNLAPKPVKIGRVLISDGEIVWDNLKEASLNKTWLEEELHKQNVQSIEDVFYAEWQENQQKLFVALYHTKKKRQN</sequence>
<evidence type="ECO:0008006" key="12">
    <source>
        <dbReference type="Google" id="ProtNLM"/>
    </source>
</evidence>
<dbReference type="Gene3D" id="3.30.240.20">
    <property type="entry name" value="bsu07140 like domains"/>
    <property type="match status" value="2"/>
</dbReference>
<reference evidence="10 11" key="1">
    <citation type="submission" date="2016-01" db="EMBL/GenBank/DDBJ databases">
        <title>Complete genome sequence of strain Lentibacillus amyloliquefaciens LAM0015T isolated from saline sediment.</title>
        <authorList>
            <person name="Wang J.-L."/>
            <person name="He M.-X."/>
        </authorList>
    </citation>
    <scope>NUCLEOTIDE SEQUENCE [LARGE SCALE GENOMIC DNA]</scope>
    <source>
        <strain evidence="10 11">LAM0015</strain>
    </source>
</reference>
<dbReference type="EMBL" id="CP013862">
    <property type="protein sequence ID" value="ALX48613.1"/>
    <property type="molecule type" value="Genomic_DNA"/>
</dbReference>
<proteinExistence type="inferred from homology"/>
<comment type="similarity">
    <text evidence="2">Belongs to the UPF0702 family.</text>
</comment>
<name>A0A0U4FRW0_9BACI</name>
<dbReference type="InterPro" id="IPR048454">
    <property type="entry name" value="YetF_N"/>
</dbReference>
<feature type="transmembrane region" description="Helical" evidence="7">
    <location>
        <begin position="33"/>
        <end position="53"/>
    </location>
</feature>
<keyword evidence="4 7" id="KW-0812">Transmembrane</keyword>
<dbReference type="PANTHER" id="PTHR34582">
    <property type="entry name" value="UPF0702 TRANSMEMBRANE PROTEIN YCAP"/>
    <property type="match status" value="1"/>
</dbReference>
<dbReference type="AlphaFoldDB" id="A0A0U4FRW0"/>
<evidence type="ECO:0000256" key="7">
    <source>
        <dbReference type="SAM" id="Phobius"/>
    </source>
</evidence>
<organism evidence="10 11">
    <name type="scientific">Lentibacillus amyloliquefaciens</name>
    <dbReference type="NCBI Taxonomy" id="1472767"/>
    <lineage>
        <taxon>Bacteria</taxon>
        <taxon>Bacillati</taxon>
        <taxon>Bacillota</taxon>
        <taxon>Bacilli</taxon>
        <taxon>Bacillales</taxon>
        <taxon>Bacillaceae</taxon>
        <taxon>Lentibacillus</taxon>
    </lineage>
</organism>
<keyword evidence="6 7" id="KW-0472">Membrane</keyword>
<dbReference type="Pfam" id="PF04239">
    <property type="entry name" value="DUF421"/>
    <property type="match status" value="1"/>
</dbReference>
<keyword evidence="11" id="KW-1185">Reference proteome</keyword>
<dbReference type="RefSeq" id="WP_068444514.1">
    <property type="nucleotide sequence ID" value="NZ_CP013862.1"/>
</dbReference>
<evidence type="ECO:0000259" key="8">
    <source>
        <dbReference type="Pfam" id="PF04239"/>
    </source>
</evidence>
<feature type="transmembrane region" description="Helical" evidence="7">
    <location>
        <begin position="59"/>
        <end position="79"/>
    </location>
</feature>
<dbReference type="GO" id="GO:0005886">
    <property type="term" value="C:plasma membrane"/>
    <property type="evidence" value="ECO:0007669"/>
    <property type="project" value="UniProtKB-SubCell"/>
</dbReference>
<evidence type="ECO:0000256" key="4">
    <source>
        <dbReference type="ARBA" id="ARBA00022692"/>
    </source>
</evidence>
<keyword evidence="3" id="KW-1003">Cell membrane</keyword>
<dbReference type="Pfam" id="PF20730">
    <property type="entry name" value="YetF_N"/>
    <property type="match status" value="1"/>
</dbReference>
<comment type="subcellular location">
    <subcellularLocation>
        <location evidence="1">Cell membrane</location>
        <topology evidence="1">Multi-pass membrane protein</topology>
    </subcellularLocation>
</comment>
<protein>
    <recommendedName>
        <fullName evidence="12">DUF421 domain-containing protein</fullName>
    </recommendedName>
</protein>
<feature type="domain" description="YetF-like N-terminal transmembrane" evidence="9">
    <location>
        <begin position="4"/>
        <end position="79"/>
    </location>
</feature>
<keyword evidence="5 7" id="KW-1133">Transmembrane helix</keyword>
<dbReference type="InterPro" id="IPR023090">
    <property type="entry name" value="UPF0702_alpha/beta_dom_sf"/>
</dbReference>
<feature type="domain" description="YetF C-terminal" evidence="8">
    <location>
        <begin position="82"/>
        <end position="215"/>
    </location>
</feature>
<dbReference type="KEGG" id="lao:AOX59_08325"/>
<accession>A0A0U4FRW0</accession>
<evidence type="ECO:0000256" key="6">
    <source>
        <dbReference type="ARBA" id="ARBA00023136"/>
    </source>
</evidence>
<evidence type="ECO:0000256" key="2">
    <source>
        <dbReference type="ARBA" id="ARBA00006448"/>
    </source>
</evidence>
<dbReference type="PANTHER" id="PTHR34582:SF5">
    <property type="entry name" value="UPF0702 TRANSMEMBRANE PROTEIN YETF"/>
    <property type="match status" value="1"/>
</dbReference>
<dbReference type="InterPro" id="IPR007353">
    <property type="entry name" value="DUF421"/>
</dbReference>